<dbReference type="VEuPathDB" id="FungiDB:SDRG_13938"/>
<dbReference type="Pfam" id="PF02985">
    <property type="entry name" value="HEAT"/>
    <property type="match status" value="1"/>
</dbReference>
<sequence>MQDPNRRTTDAMQALQSMMFVHLIDAPLLALVMPMLLRGLTDRISETKKAALIFDNTCSMVNDAKDLALYLDTICRQTLLLARFLSAARVRSKPVVCSPRARATSRTSCHGSDELDLESLSNESDGYRDVAMHAGSIVFNSYALSNRKDILPALEAGIFDDNWRIRESSISLLGDLVYCVMPEVGPILRASLDLMNPAGMRLGYCLGLAEVIQCSPKKQLEDFVERFVVALEDALCNALSEVRRAASDTFDVFHKGMGYRSIDELIPRLLKRITSVYDLVQECLRSNRATCVPTSHHACSQRQRP</sequence>
<dbReference type="PANTHER" id="PTHR23346">
    <property type="entry name" value="TRANSLATIONAL ACTIVATOR GCN1-RELATED"/>
    <property type="match status" value="1"/>
</dbReference>
<dbReference type="eggNOG" id="KOG1242">
    <property type="taxonomic scope" value="Eukaryota"/>
</dbReference>
<feature type="non-terminal residue" evidence="3">
    <location>
        <position position="305"/>
    </location>
</feature>
<dbReference type="PANTHER" id="PTHR23346:SF7">
    <property type="entry name" value="STALLED RIBOSOME SENSOR GCN1"/>
    <property type="match status" value="1"/>
</dbReference>
<evidence type="ECO:0000256" key="1">
    <source>
        <dbReference type="ARBA" id="ARBA00022737"/>
    </source>
</evidence>
<evidence type="ECO:0000313" key="3">
    <source>
        <dbReference type="EMBL" id="EQC28257.1"/>
    </source>
</evidence>
<dbReference type="InterPro" id="IPR016024">
    <property type="entry name" value="ARM-type_fold"/>
</dbReference>
<dbReference type="OrthoDB" id="5148094at2759"/>
<dbReference type="Gene3D" id="1.25.10.10">
    <property type="entry name" value="Leucine-rich Repeat Variant"/>
    <property type="match status" value="2"/>
</dbReference>
<keyword evidence="2" id="KW-0812">Transmembrane</keyword>
<dbReference type="GO" id="GO:0005829">
    <property type="term" value="C:cytosol"/>
    <property type="evidence" value="ECO:0007669"/>
    <property type="project" value="TreeGrafter"/>
</dbReference>
<dbReference type="Pfam" id="PF24984">
    <property type="entry name" value="HEAT_EF3_GNC1"/>
    <property type="match status" value="1"/>
</dbReference>
<proteinExistence type="predicted"/>
<dbReference type="GO" id="GO:0019887">
    <property type="term" value="F:protein kinase regulator activity"/>
    <property type="evidence" value="ECO:0007669"/>
    <property type="project" value="TreeGrafter"/>
</dbReference>
<dbReference type="InterPro" id="IPR000357">
    <property type="entry name" value="HEAT"/>
</dbReference>
<dbReference type="InterPro" id="IPR011989">
    <property type="entry name" value="ARM-like"/>
</dbReference>
<dbReference type="GeneID" id="19954665"/>
<dbReference type="SUPFAM" id="SSF48371">
    <property type="entry name" value="ARM repeat"/>
    <property type="match status" value="1"/>
</dbReference>
<accession>T0RF23</accession>
<name>T0RF23_SAPDV</name>
<keyword evidence="4" id="KW-1185">Reference proteome</keyword>
<keyword evidence="2" id="KW-1133">Transmembrane helix</keyword>
<feature type="transmembrane region" description="Helical" evidence="2">
    <location>
        <begin position="20"/>
        <end position="40"/>
    </location>
</feature>
<dbReference type="RefSeq" id="XP_008618261.1">
    <property type="nucleotide sequence ID" value="XM_008620039.1"/>
</dbReference>
<dbReference type="Proteomes" id="UP000030762">
    <property type="component" value="Unassembled WGS sequence"/>
</dbReference>
<protein>
    <submittedName>
        <fullName evidence="3">Uncharacterized protein</fullName>
    </submittedName>
</protein>
<dbReference type="InParanoid" id="T0RF23"/>
<dbReference type="EMBL" id="JH767196">
    <property type="protein sequence ID" value="EQC28257.1"/>
    <property type="molecule type" value="Genomic_DNA"/>
</dbReference>
<evidence type="ECO:0000256" key="2">
    <source>
        <dbReference type="SAM" id="Phobius"/>
    </source>
</evidence>
<dbReference type="GO" id="GO:0006417">
    <property type="term" value="P:regulation of translation"/>
    <property type="evidence" value="ECO:0007669"/>
    <property type="project" value="TreeGrafter"/>
</dbReference>
<organism evidence="3 4">
    <name type="scientific">Saprolegnia diclina (strain VS20)</name>
    <dbReference type="NCBI Taxonomy" id="1156394"/>
    <lineage>
        <taxon>Eukaryota</taxon>
        <taxon>Sar</taxon>
        <taxon>Stramenopiles</taxon>
        <taxon>Oomycota</taxon>
        <taxon>Saprolegniomycetes</taxon>
        <taxon>Saprolegniales</taxon>
        <taxon>Saprolegniaceae</taxon>
        <taxon>Saprolegnia</taxon>
    </lineage>
</organism>
<keyword evidence="1" id="KW-0677">Repeat</keyword>
<gene>
    <name evidence="3" type="ORF">SDRG_13938</name>
</gene>
<keyword evidence="2" id="KW-0472">Membrane</keyword>
<reference evidence="3 4" key="1">
    <citation type="submission" date="2012-04" db="EMBL/GenBank/DDBJ databases">
        <title>The Genome Sequence of Saprolegnia declina VS20.</title>
        <authorList>
            <consortium name="The Broad Institute Genome Sequencing Platform"/>
            <person name="Russ C."/>
            <person name="Nusbaum C."/>
            <person name="Tyler B."/>
            <person name="van West P."/>
            <person name="Dieguez-Uribeondo J."/>
            <person name="de Bruijn I."/>
            <person name="Tripathy S."/>
            <person name="Jiang R."/>
            <person name="Young S.K."/>
            <person name="Zeng Q."/>
            <person name="Gargeya S."/>
            <person name="Fitzgerald M."/>
            <person name="Haas B."/>
            <person name="Abouelleil A."/>
            <person name="Alvarado L."/>
            <person name="Arachchi H.M."/>
            <person name="Berlin A."/>
            <person name="Chapman S.B."/>
            <person name="Goldberg J."/>
            <person name="Griggs A."/>
            <person name="Gujja S."/>
            <person name="Hansen M."/>
            <person name="Howarth C."/>
            <person name="Imamovic A."/>
            <person name="Larimer J."/>
            <person name="McCowen C."/>
            <person name="Montmayeur A."/>
            <person name="Murphy C."/>
            <person name="Neiman D."/>
            <person name="Pearson M."/>
            <person name="Priest M."/>
            <person name="Roberts A."/>
            <person name="Saif S."/>
            <person name="Shea T."/>
            <person name="Sisk P."/>
            <person name="Sykes S."/>
            <person name="Wortman J."/>
            <person name="Nusbaum C."/>
            <person name="Birren B."/>
        </authorList>
    </citation>
    <scope>NUCLEOTIDE SEQUENCE [LARGE SCALE GENOMIC DNA]</scope>
    <source>
        <strain evidence="3 4">VS20</strain>
    </source>
</reference>
<dbReference type="AlphaFoldDB" id="T0RF23"/>
<dbReference type="STRING" id="1156394.T0RF23"/>
<evidence type="ECO:0000313" key="4">
    <source>
        <dbReference type="Proteomes" id="UP000030762"/>
    </source>
</evidence>
<dbReference type="GO" id="GO:0034198">
    <property type="term" value="P:cellular response to amino acid starvation"/>
    <property type="evidence" value="ECO:0007669"/>
    <property type="project" value="TreeGrafter"/>
</dbReference>